<dbReference type="RefSeq" id="WP_010956803.1">
    <property type="nucleotide sequence ID" value="NC_002967.9"/>
</dbReference>
<dbReference type="PaxDb" id="243275-TDE_0717"/>
<evidence type="ECO:0000313" key="2">
    <source>
        <dbReference type="Proteomes" id="UP000008212"/>
    </source>
</evidence>
<dbReference type="HOGENOM" id="CLU_1546879_0_0_12"/>
<proteinExistence type="predicted"/>
<keyword evidence="2" id="KW-1185">Reference proteome</keyword>
<gene>
    <name evidence="1" type="ordered locus">TDE_0717</name>
</gene>
<protein>
    <submittedName>
        <fullName evidence="1">Uncharacterized protein</fullName>
    </submittedName>
</protein>
<accession>Q73PS9</accession>
<sequence>MLFAFDFAPSWDFGHINIAGSFSKDSQILYGSGTLSDINLSDADTGVAFSFSPLEIESNQQLGKTNLFFINAEFSYNTFNNLYKIFRLAVFARINWLTESNIYKYRFMSGLEFSIMAEMSPFCDWKFPLIFKVFSAKTGFRLDYPAKPSFFCSAGITLSLPLYGLSQSANKNS</sequence>
<dbReference type="Proteomes" id="UP000008212">
    <property type="component" value="Chromosome"/>
</dbReference>
<evidence type="ECO:0000313" key="1">
    <source>
        <dbReference type="EMBL" id="AAS11210.1"/>
    </source>
</evidence>
<dbReference type="KEGG" id="tde:TDE_0717"/>
<dbReference type="EMBL" id="AE017226">
    <property type="protein sequence ID" value="AAS11210.1"/>
    <property type="molecule type" value="Genomic_DNA"/>
</dbReference>
<organism evidence="1 2">
    <name type="scientific">Treponema denticola (strain ATCC 35405 / DSM 14222 / CIP 103919 / JCM 8153 / KCTC 15104)</name>
    <dbReference type="NCBI Taxonomy" id="243275"/>
    <lineage>
        <taxon>Bacteria</taxon>
        <taxon>Pseudomonadati</taxon>
        <taxon>Spirochaetota</taxon>
        <taxon>Spirochaetia</taxon>
        <taxon>Spirochaetales</taxon>
        <taxon>Treponemataceae</taxon>
        <taxon>Treponema</taxon>
    </lineage>
</organism>
<name>Q73PS9_TREDE</name>
<dbReference type="PATRIC" id="fig|243275.7.peg.694"/>
<reference evidence="1 2" key="1">
    <citation type="journal article" date="2004" name="Proc. Natl. Acad. Sci. U.S.A.">
        <title>Comparison of the genome of the oral pathogen Treponema denticola with other spirochete genomes.</title>
        <authorList>
            <person name="Seshadri R."/>
            <person name="Myers G.S."/>
            <person name="Tettelin H."/>
            <person name="Eisen J.A."/>
            <person name="Heidelberg J.F."/>
            <person name="Dodson R.J."/>
            <person name="Davidsen T.M."/>
            <person name="DeBoy R.T."/>
            <person name="Fouts D.E."/>
            <person name="Haft D.H."/>
            <person name="Selengut J."/>
            <person name="Ren Q."/>
            <person name="Brinkac L.M."/>
            <person name="Madupu R."/>
            <person name="Kolonay J."/>
            <person name="Durkin S.A."/>
            <person name="Daugherty S.C."/>
            <person name="Shetty J."/>
            <person name="Shvartsbeyn A."/>
            <person name="Gebregeorgis E."/>
            <person name="Geer K."/>
            <person name="Tsegaye G."/>
            <person name="Malek J."/>
            <person name="Ayodeji B."/>
            <person name="Shatsman S."/>
            <person name="McLeod M.P."/>
            <person name="Smajs D."/>
            <person name="Howell J.K."/>
            <person name="Pal S."/>
            <person name="Amin A."/>
            <person name="Vashisth P."/>
            <person name="McNeill T.Z."/>
            <person name="Xiang Q."/>
            <person name="Sodergren E."/>
            <person name="Baca E."/>
            <person name="Weinstock G.M."/>
            <person name="Norris S.J."/>
            <person name="Fraser C.M."/>
            <person name="Paulsen I.T."/>
        </authorList>
    </citation>
    <scope>NUCLEOTIDE SEQUENCE [LARGE SCALE GENOMIC DNA]</scope>
    <source>
        <strain evidence="2">ATCC 35405 / DSM 14222 / CIP 103919 / JCM 8153 / KCTC 15104</strain>
    </source>
</reference>
<dbReference type="GeneID" id="2740624"/>
<dbReference type="AlphaFoldDB" id="Q73PS9"/>